<dbReference type="RefSeq" id="WP_344215175.1">
    <property type="nucleotide sequence ID" value="NZ_BAAAOS010000020.1"/>
</dbReference>
<dbReference type="Gene3D" id="3.30.70.100">
    <property type="match status" value="1"/>
</dbReference>
<reference evidence="2" key="1">
    <citation type="journal article" date="2019" name="Int. J. Syst. Evol. Microbiol.">
        <title>The Global Catalogue of Microorganisms (GCM) 10K type strain sequencing project: providing services to taxonomists for standard genome sequencing and annotation.</title>
        <authorList>
            <consortium name="The Broad Institute Genomics Platform"/>
            <consortium name="The Broad Institute Genome Sequencing Center for Infectious Disease"/>
            <person name="Wu L."/>
            <person name="Ma J."/>
        </authorList>
    </citation>
    <scope>NUCLEOTIDE SEQUENCE [LARGE SCALE GENOMIC DNA]</scope>
    <source>
        <strain evidence="2">JCM 14969</strain>
    </source>
</reference>
<dbReference type="EMBL" id="BAAAOS010000020">
    <property type="protein sequence ID" value="GAA1578823.1"/>
    <property type="molecule type" value="Genomic_DNA"/>
</dbReference>
<dbReference type="Pfam" id="PF08803">
    <property type="entry name" value="ydhR"/>
    <property type="match status" value="1"/>
</dbReference>
<gene>
    <name evidence="1" type="ORF">GCM10009789_35610</name>
</gene>
<proteinExistence type="predicted"/>
<organism evidence="1 2">
    <name type="scientific">Kribbella sancticallisti</name>
    <dbReference type="NCBI Taxonomy" id="460087"/>
    <lineage>
        <taxon>Bacteria</taxon>
        <taxon>Bacillati</taxon>
        <taxon>Actinomycetota</taxon>
        <taxon>Actinomycetes</taxon>
        <taxon>Propionibacteriales</taxon>
        <taxon>Kribbellaceae</taxon>
        <taxon>Kribbella</taxon>
    </lineage>
</organism>
<comment type="caution">
    <text evidence="1">The sequence shown here is derived from an EMBL/GenBank/DDBJ whole genome shotgun (WGS) entry which is preliminary data.</text>
</comment>
<name>A0ABP4PDV4_9ACTN</name>
<sequence length="110" mass="12707">MAEVLFVRITSDLEIAEFDRRLIERRPLFHDVPGLVQKVYGRDRATGDVCGIYFFDSEDALAGFRESELARSIPAAYEARDVRRETFDVLWTLRPERGPFQVTDRLADTP</sequence>
<keyword evidence="2" id="KW-1185">Reference proteome</keyword>
<dbReference type="SUPFAM" id="SSF54909">
    <property type="entry name" value="Dimeric alpha+beta barrel"/>
    <property type="match status" value="1"/>
</dbReference>
<dbReference type="InterPro" id="IPR011008">
    <property type="entry name" value="Dimeric_a/b-barrel"/>
</dbReference>
<evidence type="ECO:0000313" key="1">
    <source>
        <dbReference type="EMBL" id="GAA1578823.1"/>
    </source>
</evidence>
<evidence type="ECO:0000313" key="2">
    <source>
        <dbReference type="Proteomes" id="UP001500393"/>
    </source>
</evidence>
<dbReference type="InterPro" id="IPR014910">
    <property type="entry name" value="YdhR"/>
</dbReference>
<dbReference type="Proteomes" id="UP001500393">
    <property type="component" value="Unassembled WGS sequence"/>
</dbReference>
<evidence type="ECO:0008006" key="3">
    <source>
        <dbReference type="Google" id="ProtNLM"/>
    </source>
</evidence>
<accession>A0ABP4PDV4</accession>
<protein>
    <recommendedName>
        <fullName evidence="3">Monooxygenase</fullName>
    </recommendedName>
</protein>